<dbReference type="Gene3D" id="1.20.120.920">
    <property type="entry name" value="CRISPR-associated endonuclease Cas1, C-terminal domain"/>
    <property type="match status" value="1"/>
</dbReference>
<dbReference type="InterPro" id="IPR050646">
    <property type="entry name" value="Cas1"/>
</dbReference>
<keyword evidence="6 10" id="KW-0051">Antiviral defense</keyword>
<organism evidence="11 12">
    <name type="scientific">Bombilactobacillus apium</name>
    <dbReference type="NCBI Taxonomy" id="2675299"/>
    <lineage>
        <taxon>Bacteria</taxon>
        <taxon>Bacillati</taxon>
        <taxon>Bacillota</taxon>
        <taxon>Bacilli</taxon>
        <taxon>Lactobacillales</taxon>
        <taxon>Lactobacillaceae</taxon>
        <taxon>Bombilactobacillus</taxon>
    </lineage>
</organism>
<accession>A0A850RC33</accession>
<dbReference type="InterPro" id="IPR042206">
    <property type="entry name" value="CRISPR-assoc_Cas1_C"/>
</dbReference>
<gene>
    <name evidence="10 11" type="primary">cas1</name>
    <name evidence="11" type="ORF">HU830_06850</name>
</gene>
<evidence type="ECO:0000256" key="1">
    <source>
        <dbReference type="ARBA" id="ARBA00022722"/>
    </source>
</evidence>
<reference evidence="11 12" key="1">
    <citation type="submission" date="2020-06" db="EMBL/GenBank/DDBJ databases">
        <authorList>
            <person name="Kang J."/>
        </authorList>
    </citation>
    <scope>NUCLEOTIDE SEQUENCE [LARGE SCALE GENOMIC DNA]</scope>
    <source>
        <strain evidence="11 12">DCY120</strain>
    </source>
</reference>
<dbReference type="EC" id="3.1.-.-" evidence="10"/>
<dbReference type="HAMAP" id="MF_01470">
    <property type="entry name" value="Cas1"/>
    <property type="match status" value="1"/>
</dbReference>
<evidence type="ECO:0000256" key="7">
    <source>
        <dbReference type="ARBA" id="ARBA00023125"/>
    </source>
</evidence>
<keyword evidence="7 10" id="KW-0238">DNA-binding</keyword>
<dbReference type="GO" id="GO:0043571">
    <property type="term" value="P:maintenance of CRISPR repeat elements"/>
    <property type="evidence" value="ECO:0007669"/>
    <property type="project" value="UniProtKB-UniRule"/>
</dbReference>
<dbReference type="InterPro" id="IPR002729">
    <property type="entry name" value="CRISPR-assoc_Cas1"/>
</dbReference>
<dbReference type="GO" id="GO:0051607">
    <property type="term" value="P:defense response to virus"/>
    <property type="evidence" value="ECO:0007669"/>
    <property type="project" value="UniProtKB-UniRule"/>
</dbReference>
<comment type="function">
    <text evidence="10">CRISPR (clustered regularly interspaced short palindromic repeat), is an adaptive immune system that provides protection against mobile genetic elements (viruses, transposable elements and conjugative plasmids). CRISPR clusters contain spacers, sequences complementary to antecedent mobile elements, and target invading nucleic acids. CRISPR clusters are transcribed and processed into CRISPR RNA (crRNA). Acts as a dsDNA endonuclease. Involved in the integration of spacer DNA into the CRISPR cassette.</text>
</comment>
<dbReference type="PANTHER" id="PTHR34353">
    <property type="entry name" value="CRISPR-ASSOCIATED ENDONUCLEASE CAS1 1"/>
    <property type="match status" value="1"/>
</dbReference>
<keyword evidence="5 10" id="KW-0460">Magnesium</keyword>
<dbReference type="InterPro" id="IPR019855">
    <property type="entry name" value="CRISPR-assoc_Cas1_NMENI"/>
</dbReference>
<comment type="caution">
    <text evidence="11">The sequence shown here is derived from an EMBL/GenBank/DDBJ whole genome shotgun (WGS) entry which is preliminary data.</text>
</comment>
<keyword evidence="8 10" id="KW-0464">Manganese</keyword>
<dbReference type="Pfam" id="PF01867">
    <property type="entry name" value="Cas_Cas1"/>
    <property type="match status" value="1"/>
</dbReference>
<proteinExistence type="inferred from homology"/>
<dbReference type="GO" id="GO:0004520">
    <property type="term" value="F:DNA endonuclease activity"/>
    <property type="evidence" value="ECO:0007669"/>
    <property type="project" value="InterPro"/>
</dbReference>
<dbReference type="NCBIfam" id="TIGR03639">
    <property type="entry name" value="cas1_NMENI"/>
    <property type="match status" value="1"/>
</dbReference>
<evidence type="ECO:0000256" key="8">
    <source>
        <dbReference type="ARBA" id="ARBA00023211"/>
    </source>
</evidence>
<feature type="binding site" evidence="10">
    <location>
        <position position="205"/>
    </location>
    <ligand>
        <name>Mn(2+)</name>
        <dbReference type="ChEBI" id="CHEBI:29035"/>
    </ligand>
</feature>
<dbReference type="GO" id="GO:0046872">
    <property type="term" value="F:metal ion binding"/>
    <property type="evidence" value="ECO:0007669"/>
    <property type="project" value="UniProtKB-UniRule"/>
</dbReference>
<dbReference type="GO" id="GO:0016787">
    <property type="term" value="F:hydrolase activity"/>
    <property type="evidence" value="ECO:0007669"/>
    <property type="project" value="UniProtKB-KW"/>
</dbReference>
<sequence>MSWRLVHVKEGDLLRLKLDNLEIIKLERKVYIPLSDITMIVLEGNRTRLTTRLLTALSKNNIALVICDEKYLPTGMYLPYGQYHHSAKRVMAQAQWSKEIKGLLWQNVVSQKIQNQISFAQWKGVEPERIELMQDLAAGMTIGDRTNREGLVAKVYFDSLYGLDFTRDQENLANSAMNFGYAIIRSHLARVLVGNGLITMLGIFHHNEFNSFNLADDLMEPFRPLIDCWIDQEILSQTDYLSYEARLKIIDFMNQKLRLVGKKQTVAHAIETYVQSFVEASEVGDPSLILPITLANFVEE</sequence>
<protein>
    <recommendedName>
        <fullName evidence="10">CRISPR-associated endonuclease Cas1</fullName>
        <ecNumber evidence="10">3.1.-.-</ecNumber>
    </recommendedName>
</protein>
<keyword evidence="3 10" id="KW-0255">Endonuclease</keyword>
<keyword evidence="2 10" id="KW-0479">Metal-binding</keyword>
<keyword evidence="12" id="KW-1185">Reference proteome</keyword>
<name>A0A850RC33_9LACO</name>
<dbReference type="PANTHER" id="PTHR34353:SF2">
    <property type="entry name" value="CRISPR-ASSOCIATED ENDONUCLEASE CAS1 1"/>
    <property type="match status" value="1"/>
</dbReference>
<dbReference type="NCBIfam" id="TIGR00287">
    <property type="entry name" value="cas1"/>
    <property type="match status" value="1"/>
</dbReference>
<evidence type="ECO:0000256" key="2">
    <source>
        <dbReference type="ARBA" id="ARBA00022723"/>
    </source>
</evidence>
<evidence type="ECO:0000256" key="9">
    <source>
        <dbReference type="ARBA" id="ARBA00038592"/>
    </source>
</evidence>
<comment type="subunit">
    <text evidence="9 10">Homodimer, forms a heterotetramer with a Cas2 homodimer.</text>
</comment>
<dbReference type="Proteomes" id="UP000563523">
    <property type="component" value="Unassembled WGS sequence"/>
</dbReference>
<dbReference type="EMBL" id="JABZEC010000006">
    <property type="protein sequence ID" value="NVY96866.1"/>
    <property type="molecule type" value="Genomic_DNA"/>
</dbReference>
<evidence type="ECO:0000256" key="3">
    <source>
        <dbReference type="ARBA" id="ARBA00022759"/>
    </source>
</evidence>
<keyword evidence="4 10" id="KW-0378">Hydrolase</keyword>
<evidence type="ECO:0000256" key="4">
    <source>
        <dbReference type="ARBA" id="ARBA00022801"/>
    </source>
</evidence>
<evidence type="ECO:0000256" key="6">
    <source>
        <dbReference type="ARBA" id="ARBA00023118"/>
    </source>
</evidence>
<evidence type="ECO:0000256" key="5">
    <source>
        <dbReference type="ARBA" id="ARBA00022842"/>
    </source>
</evidence>
<feature type="binding site" evidence="10">
    <location>
        <position position="220"/>
    </location>
    <ligand>
        <name>Mn(2+)</name>
        <dbReference type="ChEBI" id="CHEBI:29035"/>
    </ligand>
</feature>
<evidence type="ECO:0000313" key="12">
    <source>
        <dbReference type="Proteomes" id="UP000563523"/>
    </source>
</evidence>
<feature type="binding site" evidence="10">
    <location>
        <position position="149"/>
    </location>
    <ligand>
        <name>Mn(2+)</name>
        <dbReference type="ChEBI" id="CHEBI:29035"/>
    </ligand>
</feature>
<evidence type="ECO:0000256" key="10">
    <source>
        <dbReference type="HAMAP-Rule" id="MF_01470"/>
    </source>
</evidence>
<keyword evidence="1 10" id="KW-0540">Nuclease</keyword>
<dbReference type="Gene3D" id="3.100.10.20">
    <property type="entry name" value="CRISPR-associated endonuclease Cas1, N-terminal domain"/>
    <property type="match status" value="1"/>
</dbReference>
<dbReference type="AlphaFoldDB" id="A0A850RC33"/>
<comment type="cofactor">
    <cofactor evidence="10">
        <name>Mg(2+)</name>
        <dbReference type="ChEBI" id="CHEBI:18420"/>
    </cofactor>
    <cofactor evidence="10">
        <name>Mn(2+)</name>
        <dbReference type="ChEBI" id="CHEBI:29035"/>
    </cofactor>
</comment>
<evidence type="ECO:0000313" key="11">
    <source>
        <dbReference type="EMBL" id="NVY96866.1"/>
    </source>
</evidence>
<comment type="similarity">
    <text evidence="10">Belongs to the CRISPR-associated endonuclease Cas1 family.</text>
</comment>
<dbReference type="InterPro" id="IPR042211">
    <property type="entry name" value="CRISPR-assoc_Cas1_N"/>
</dbReference>
<dbReference type="GO" id="GO:0003677">
    <property type="term" value="F:DNA binding"/>
    <property type="evidence" value="ECO:0007669"/>
    <property type="project" value="UniProtKB-KW"/>
</dbReference>